<dbReference type="SUPFAM" id="SSF111352">
    <property type="entry name" value="Ammonium transporter"/>
    <property type="match status" value="1"/>
</dbReference>
<dbReference type="InterPro" id="IPR029020">
    <property type="entry name" value="Ammonium/urea_transptr"/>
</dbReference>
<reference evidence="10 11" key="1">
    <citation type="submission" date="2017-04" db="EMBL/GenBank/DDBJ databases">
        <authorList>
            <person name="Afonso C.L."/>
            <person name="Miller P.J."/>
            <person name="Scott M.A."/>
            <person name="Spackman E."/>
            <person name="Goraichik I."/>
            <person name="Dimitrov K.M."/>
            <person name="Suarez D.L."/>
            <person name="Swayne D.E."/>
        </authorList>
    </citation>
    <scope>NUCLEOTIDE SEQUENCE [LARGE SCALE GENOMIC DNA]</scope>
    <source>
        <strain evidence="10 11">CGMCC 1.10972</strain>
    </source>
</reference>
<feature type="transmembrane region" description="Helical" evidence="8">
    <location>
        <begin position="122"/>
        <end position="144"/>
    </location>
</feature>
<evidence type="ECO:0000256" key="7">
    <source>
        <dbReference type="ARBA" id="ARBA00023177"/>
    </source>
</evidence>
<protein>
    <recommendedName>
        <fullName evidence="8">Ammonium transporter</fullName>
    </recommendedName>
</protein>
<evidence type="ECO:0000256" key="3">
    <source>
        <dbReference type="ARBA" id="ARBA00022448"/>
    </source>
</evidence>
<dbReference type="InterPro" id="IPR024041">
    <property type="entry name" value="NH4_transpt_AmtB-like_dom"/>
</dbReference>
<keyword evidence="5 8" id="KW-1133">Transmembrane helix</keyword>
<dbReference type="PANTHER" id="PTHR43029">
    <property type="entry name" value="AMMONIUM TRANSPORTER MEP2"/>
    <property type="match status" value="1"/>
</dbReference>
<organism evidence="10 11">
    <name type="scientific">Fulvimarina manganoxydans</name>
    <dbReference type="NCBI Taxonomy" id="937218"/>
    <lineage>
        <taxon>Bacteria</taxon>
        <taxon>Pseudomonadati</taxon>
        <taxon>Pseudomonadota</taxon>
        <taxon>Alphaproteobacteria</taxon>
        <taxon>Hyphomicrobiales</taxon>
        <taxon>Aurantimonadaceae</taxon>
        <taxon>Fulvimarina</taxon>
    </lineage>
</organism>
<name>A0A1W2A257_9HYPH</name>
<dbReference type="EMBL" id="FWXR01000003">
    <property type="protein sequence ID" value="SMC54744.1"/>
    <property type="molecule type" value="Genomic_DNA"/>
</dbReference>
<dbReference type="PANTHER" id="PTHR43029:SF10">
    <property type="entry name" value="AMMONIUM TRANSPORTER MEP2"/>
    <property type="match status" value="1"/>
</dbReference>
<sequence>MKNCAEDLGILHRKRAAQAAITSKSQECGPFYIMQRSKPLLARLLIQGFWTRLDLAAPILMESKARMLTTPPFKRPLATVAAACAAFLSTTSVFAQDTVAAGGAGVEAAAETAISTVNKGDVAWMMTATILVLFMTMPGLALFYGGLVRAKNMLSVLMQCTVICGLMIVVWTLYGYSFAFGGGTSPFWGGFGKLFLAGVTTDTLSATFTDGVEIPEYLFIAFQMTFAVITPALIVGAFAERIKFSAVVLFTLIWATFSYFPVAHMVWDAAGLIFNGTLAGGVAAIDFAGGTVVHINAGIAALVGCIMVGKRTGFGRDMMAPHSMTLTMVGASMLWVGWFGFNAGSNLESTAAAVLAMINTFTATAGALLAWCAIEAVMRGKASMLGGASGIVAGLVAVTPACGTIGPVGAIVLGVIASACCYFFVSVVKNALRYDDSLDVFGVHGIGGIIGAILTGVFTSTSLGGIGYAEGVTMASQVWAQVTAVLITIVWSGVVSIIAFKIVDLIVGLRPSVEAEREGLDLSYHGEVAYHS</sequence>
<comment type="similarity">
    <text evidence="2 8">Belongs to the ammonia transporter channel (TC 1.A.11.2) family.</text>
</comment>
<feature type="transmembrane region" description="Helical" evidence="8">
    <location>
        <begin position="440"/>
        <end position="458"/>
    </location>
</feature>
<gene>
    <name evidence="10" type="ORF">SAMN06297251_103304</name>
</gene>
<proteinExistence type="inferred from homology"/>
<evidence type="ECO:0000256" key="8">
    <source>
        <dbReference type="RuleBase" id="RU362002"/>
    </source>
</evidence>
<evidence type="ECO:0000256" key="4">
    <source>
        <dbReference type="ARBA" id="ARBA00022692"/>
    </source>
</evidence>
<dbReference type="Proteomes" id="UP000192656">
    <property type="component" value="Unassembled WGS sequence"/>
</dbReference>
<dbReference type="AlphaFoldDB" id="A0A1W2A257"/>
<feature type="transmembrane region" description="Helical" evidence="8">
    <location>
        <begin position="407"/>
        <end position="428"/>
    </location>
</feature>
<keyword evidence="7 8" id="KW-0924">Ammonia transport</keyword>
<accession>A0A1W2A257</accession>
<keyword evidence="6 8" id="KW-0472">Membrane</keyword>
<feature type="domain" description="Ammonium transporter AmtB-like" evidence="9">
    <location>
        <begin position="123"/>
        <end position="530"/>
    </location>
</feature>
<dbReference type="GO" id="GO:0005886">
    <property type="term" value="C:plasma membrane"/>
    <property type="evidence" value="ECO:0007669"/>
    <property type="project" value="UniProtKB-SubCell"/>
</dbReference>
<dbReference type="PROSITE" id="PS01219">
    <property type="entry name" value="AMMONIUM_TRANSP"/>
    <property type="match status" value="1"/>
</dbReference>
<dbReference type="STRING" id="937218.SAMN06297251_103304"/>
<dbReference type="GO" id="GO:0008519">
    <property type="term" value="F:ammonium channel activity"/>
    <property type="evidence" value="ECO:0007669"/>
    <property type="project" value="InterPro"/>
</dbReference>
<feature type="transmembrane region" description="Helical" evidence="8">
    <location>
        <begin position="156"/>
        <end position="176"/>
    </location>
</feature>
<dbReference type="InterPro" id="IPR018047">
    <property type="entry name" value="Ammonium_transpt_CS"/>
</dbReference>
<evidence type="ECO:0000256" key="1">
    <source>
        <dbReference type="ARBA" id="ARBA00004141"/>
    </source>
</evidence>
<evidence type="ECO:0000259" key="9">
    <source>
        <dbReference type="Pfam" id="PF00909"/>
    </source>
</evidence>
<feature type="transmembrane region" description="Helical" evidence="8">
    <location>
        <begin position="351"/>
        <end position="372"/>
    </location>
</feature>
<feature type="transmembrane region" description="Helical" evidence="8">
    <location>
        <begin position="384"/>
        <end position="401"/>
    </location>
</feature>
<feature type="transmembrane region" description="Helical" evidence="8">
    <location>
        <begin position="320"/>
        <end position="339"/>
    </location>
</feature>
<keyword evidence="11" id="KW-1185">Reference proteome</keyword>
<dbReference type="Pfam" id="PF00909">
    <property type="entry name" value="Ammonium_transp"/>
    <property type="match status" value="1"/>
</dbReference>
<evidence type="ECO:0000256" key="6">
    <source>
        <dbReference type="ARBA" id="ARBA00023136"/>
    </source>
</evidence>
<comment type="subcellular location">
    <subcellularLocation>
        <location evidence="8">Cell membrane</location>
        <topology evidence="8">Multi-pass membrane protein</topology>
    </subcellularLocation>
    <subcellularLocation>
        <location evidence="1">Membrane</location>
        <topology evidence="1">Multi-pass membrane protein</topology>
    </subcellularLocation>
</comment>
<keyword evidence="4 8" id="KW-0812">Transmembrane</keyword>
<dbReference type="InterPro" id="IPR001905">
    <property type="entry name" value="Ammonium_transpt"/>
</dbReference>
<feature type="transmembrane region" description="Helical" evidence="8">
    <location>
        <begin position="478"/>
        <end position="500"/>
    </location>
</feature>
<keyword evidence="3 8" id="KW-0813">Transport</keyword>
<dbReference type="Gene3D" id="1.10.3430.10">
    <property type="entry name" value="Ammonium transporter AmtB like domains"/>
    <property type="match status" value="1"/>
</dbReference>
<feature type="transmembrane region" description="Helical" evidence="8">
    <location>
        <begin position="217"/>
        <end position="239"/>
    </location>
</feature>
<evidence type="ECO:0000256" key="2">
    <source>
        <dbReference type="ARBA" id="ARBA00005887"/>
    </source>
</evidence>
<evidence type="ECO:0000256" key="5">
    <source>
        <dbReference type="ARBA" id="ARBA00022989"/>
    </source>
</evidence>
<evidence type="ECO:0000313" key="10">
    <source>
        <dbReference type="EMBL" id="SMC54744.1"/>
    </source>
</evidence>
<dbReference type="NCBIfam" id="TIGR00836">
    <property type="entry name" value="amt"/>
    <property type="match status" value="1"/>
</dbReference>
<evidence type="ECO:0000313" key="11">
    <source>
        <dbReference type="Proteomes" id="UP000192656"/>
    </source>
</evidence>
<feature type="transmembrane region" description="Helical" evidence="8">
    <location>
        <begin position="76"/>
        <end position="95"/>
    </location>
</feature>
<feature type="transmembrane region" description="Helical" evidence="8">
    <location>
        <begin position="246"/>
        <end position="267"/>
    </location>
</feature>
<feature type="transmembrane region" description="Helical" evidence="8">
    <location>
        <begin position="287"/>
        <end position="308"/>
    </location>
</feature>